<evidence type="ECO:0000259" key="1">
    <source>
        <dbReference type="Pfam" id="PF00814"/>
    </source>
</evidence>
<protein>
    <submittedName>
        <fullName evidence="2">tRNA (Adenosine(37)-N6)-threonylcarbamoyltransferase complex dimerization subunit type 1 TsaB</fullName>
        <ecNumber evidence="2">2.3.1.234</ecNumber>
    </submittedName>
</protein>
<dbReference type="NCBIfam" id="TIGR03725">
    <property type="entry name" value="T6A_YeaZ"/>
    <property type="match status" value="1"/>
</dbReference>
<keyword evidence="2" id="KW-0808">Transferase</keyword>
<organism evidence="2 3">
    <name type="scientific">Methylopila henanensis</name>
    <dbReference type="NCBI Taxonomy" id="873516"/>
    <lineage>
        <taxon>Bacteria</taxon>
        <taxon>Pseudomonadati</taxon>
        <taxon>Pseudomonadota</taxon>
        <taxon>Alphaproteobacteria</taxon>
        <taxon>Hyphomicrobiales</taxon>
        <taxon>Methylopilaceae</taxon>
        <taxon>Methylopila</taxon>
    </lineage>
</organism>
<dbReference type="EMBL" id="JBHUER010000006">
    <property type="protein sequence ID" value="MFD1703255.1"/>
    <property type="molecule type" value="Genomic_DNA"/>
</dbReference>
<comment type="caution">
    <text evidence="2">The sequence shown here is derived from an EMBL/GenBank/DDBJ whole genome shotgun (WGS) entry which is preliminary data.</text>
</comment>
<evidence type="ECO:0000313" key="2">
    <source>
        <dbReference type="EMBL" id="MFD1703255.1"/>
    </source>
</evidence>
<keyword evidence="2" id="KW-0012">Acyltransferase</keyword>
<reference evidence="3" key="1">
    <citation type="journal article" date="2019" name="Int. J. Syst. Evol. Microbiol.">
        <title>The Global Catalogue of Microorganisms (GCM) 10K type strain sequencing project: providing services to taxonomists for standard genome sequencing and annotation.</title>
        <authorList>
            <consortium name="The Broad Institute Genomics Platform"/>
            <consortium name="The Broad Institute Genome Sequencing Center for Infectious Disease"/>
            <person name="Wu L."/>
            <person name="Ma J."/>
        </authorList>
    </citation>
    <scope>NUCLEOTIDE SEQUENCE [LARGE SCALE GENOMIC DNA]</scope>
    <source>
        <strain evidence="3">KCTC 23707</strain>
    </source>
</reference>
<dbReference type="RefSeq" id="WP_378799286.1">
    <property type="nucleotide sequence ID" value="NZ_JBHUER010000006.1"/>
</dbReference>
<dbReference type="InterPro" id="IPR022496">
    <property type="entry name" value="T6A_TsaB"/>
</dbReference>
<feature type="domain" description="Gcp-like" evidence="1">
    <location>
        <begin position="33"/>
        <end position="135"/>
    </location>
</feature>
<name>A0ABW4KAX3_9HYPH</name>
<dbReference type="SUPFAM" id="SSF53067">
    <property type="entry name" value="Actin-like ATPase domain"/>
    <property type="match status" value="1"/>
</dbReference>
<gene>
    <name evidence="2" type="primary">tsaB</name>
    <name evidence="2" type="ORF">ACFSCV_09570</name>
</gene>
<dbReference type="PANTHER" id="PTHR11735:SF11">
    <property type="entry name" value="TRNA THREONYLCARBAMOYLADENOSINE BIOSYNTHESIS PROTEIN TSAB"/>
    <property type="match status" value="1"/>
</dbReference>
<sequence length="227" mass="22340">MRVLAIDTALGAASAAVVETGDGAAPALVFSRDMARGHAEALMPLVAQALESAGGLGAIDRIAVTVGPGSFTGLRVGLACARALALAGPTPIVGVSTLEALAAPSFGRGAAVAAAVDARHGRVFAQAFDAGGAPLAAPALLPAEEFARALPANALVVGSGADAVIAAVDGLPLRKADAPHHAPDPIVVARRGAACDPGDATPRPLYLKAADAHPQTGGRIARRPDES</sequence>
<dbReference type="Gene3D" id="3.30.420.40">
    <property type="match status" value="2"/>
</dbReference>
<dbReference type="InterPro" id="IPR000905">
    <property type="entry name" value="Gcp-like_dom"/>
</dbReference>
<dbReference type="Pfam" id="PF00814">
    <property type="entry name" value="TsaD"/>
    <property type="match status" value="1"/>
</dbReference>
<dbReference type="Proteomes" id="UP001597308">
    <property type="component" value="Unassembled WGS sequence"/>
</dbReference>
<dbReference type="PANTHER" id="PTHR11735">
    <property type="entry name" value="TRNA N6-ADENOSINE THREONYLCARBAMOYLTRANSFERASE"/>
    <property type="match status" value="1"/>
</dbReference>
<accession>A0ABW4KAX3</accession>
<proteinExistence type="predicted"/>
<dbReference type="InterPro" id="IPR043129">
    <property type="entry name" value="ATPase_NBD"/>
</dbReference>
<dbReference type="EC" id="2.3.1.234" evidence="2"/>
<evidence type="ECO:0000313" key="3">
    <source>
        <dbReference type="Proteomes" id="UP001597308"/>
    </source>
</evidence>
<dbReference type="GO" id="GO:0061711">
    <property type="term" value="F:tRNA N(6)-L-threonylcarbamoyladenine synthase activity"/>
    <property type="evidence" value="ECO:0007669"/>
    <property type="project" value="UniProtKB-EC"/>
</dbReference>
<keyword evidence="3" id="KW-1185">Reference proteome</keyword>